<protein>
    <recommendedName>
        <fullName evidence="2">Oberon coiled-coil region domain-containing protein</fullName>
    </recommendedName>
</protein>
<dbReference type="Pfam" id="PF16312">
    <property type="entry name" value="Oberon_cc"/>
    <property type="match status" value="1"/>
</dbReference>
<dbReference type="GO" id="GO:0010071">
    <property type="term" value="P:root meristem specification"/>
    <property type="evidence" value="ECO:0007669"/>
    <property type="project" value="TreeGrafter"/>
</dbReference>
<evidence type="ECO:0000256" key="1">
    <source>
        <dbReference type="SAM" id="MobiDB-lite"/>
    </source>
</evidence>
<feature type="region of interest" description="Disordered" evidence="1">
    <location>
        <begin position="76"/>
        <end position="107"/>
    </location>
</feature>
<dbReference type="AlphaFoldDB" id="A0AAV8TPX9"/>
<evidence type="ECO:0000259" key="2">
    <source>
        <dbReference type="Pfam" id="PF16312"/>
    </source>
</evidence>
<evidence type="ECO:0000313" key="4">
    <source>
        <dbReference type="Proteomes" id="UP001159364"/>
    </source>
</evidence>
<dbReference type="GO" id="GO:0010078">
    <property type="term" value="P:maintenance of root meristem identity"/>
    <property type="evidence" value="ECO:0007669"/>
    <property type="project" value="TreeGrafter"/>
</dbReference>
<dbReference type="PANTHER" id="PTHR21736">
    <property type="entry name" value="VERNALIZATION-INSENSITIVE PROTEIN 3"/>
    <property type="match status" value="1"/>
</dbReference>
<dbReference type="GO" id="GO:0005634">
    <property type="term" value="C:nucleus"/>
    <property type="evidence" value="ECO:0007669"/>
    <property type="project" value="TreeGrafter"/>
</dbReference>
<dbReference type="PANTHER" id="PTHR21736:SF20">
    <property type="entry name" value="PROTEIN OBERON 4"/>
    <property type="match status" value="1"/>
</dbReference>
<keyword evidence="4" id="KW-1185">Reference proteome</keyword>
<dbReference type="EMBL" id="JAIWQS010000004">
    <property type="protein sequence ID" value="KAJ8768263.1"/>
    <property type="molecule type" value="Genomic_DNA"/>
</dbReference>
<dbReference type="InterPro" id="IPR004082">
    <property type="entry name" value="OBERON"/>
</dbReference>
<dbReference type="GO" id="GO:0010492">
    <property type="term" value="P:maintenance of shoot apical meristem identity"/>
    <property type="evidence" value="ECO:0007669"/>
    <property type="project" value="TreeGrafter"/>
</dbReference>
<dbReference type="Proteomes" id="UP001159364">
    <property type="component" value="Linkage Group LG04"/>
</dbReference>
<dbReference type="InterPro" id="IPR032535">
    <property type="entry name" value="Oberon_CC"/>
</dbReference>
<sequence>MLRKLNAKDNLPHISTHIMAFLTAEEPVLDELESVVRMKQVDGKMFQAHANEARREPEGLKRIAITKNEKIEEEIQVESQSCDRGNTQKEILRTSGSGKSSSRVLEDEDGLKADVNDLLLKMKTTKQNMKEWVAPPISKLLATSPDK</sequence>
<feature type="domain" description="Oberon coiled-coil region" evidence="2">
    <location>
        <begin position="26"/>
        <end position="76"/>
    </location>
</feature>
<evidence type="ECO:0000313" key="3">
    <source>
        <dbReference type="EMBL" id="KAJ8768263.1"/>
    </source>
</evidence>
<comment type="caution">
    <text evidence="3">The sequence shown here is derived from an EMBL/GenBank/DDBJ whole genome shotgun (WGS) entry which is preliminary data.</text>
</comment>
<accession>A0AAV8TPX9</accession>
<reference evidence="3 4" key="1">
    <citation type="submission" date="2021-09" db="EMBL/GenBank/DDBJ databases">
        <title>Genomic insights and catalytic innovation underlie evolution of tropane alkaloids biosynthesis.</title>
        <authorList>
            <person name="Wang Y.-J."/>
            <person name="Tian T."/>
            <person name="Huang J.-P."/>
            <person name="Huang S.-X."/>
        </authorList>
    </citation>
    <scope>NUCLEOTIDE SEQUENCE [LARGE SCALE GENOMIC DNA]</scope>
    <source>
        <strain evidence="3">KIB-2018</strain>
        <tissue evidence="3">Leaf</tissue>
    </source>
</reference>
<proteinExistence type="predicted"/>
<name>A0AAV8TPX9_9ROSI</name>
<feature type="compositionally biased region" description="Polar residues" evidence="1">
    <location>
        <begin position="93"/>
        <end position="103"/>
    </location>
</feature>
<organism evidence="3 4">
    <name type="scientific">Erythroxylum novogranatense</name>
    <dbReference type="NCBI Taxonomy" id="1862640"/>
    <lineage>
        <taxon>Eukaryota</taxon>
        <taxon>Viridiplantae</taxon>
        <taxon>Streptophyta</taxon>
        <taxon>Embryophyta</taxon>
        <taxon>Tracheophyta</taxon>
        <taxon>Spermatophyta</taxon>
        <taxon>Magnoliopsida</taxon>
        <taxon>eudicotyledons</taxon>
        <taxon>Gunneridae</taxon>
        <taxon>Pentapetalae</taxon>
        <taxon>rosids</taxon>
        <taxon>fabids</taxon>
        <taxon>Malpighiales</taxon>
        <taxon>Erythroxylaceae</taxon>
        <taxon>Erythroxylum</taxon>
    </lineage>
</organism>
<dbReference type="GO" id="GO:0010468">
    <property type="term" value="P:regulation of gene expression"/>
    <property type="evidence" value="ECO:0007669"/>
    <property type="project" value="TreeGrafter"/>
</dbReference>
<gene>
    <name evidence="3" type="ORF">K2173_021203</name>
</gene>